<dbReference type="InterPro" id="IPR000340">
    <property type="entry name" value="Dual-sp_phosphatase_cat-dom"/>
</dbReference>
<dbReference type="SUPFAM" id="SSF52799">
    <property type="entry name" value="(Phosphotyrosine protein) phosphatases II"/>
    <property type="match status" value="1"/>
</dbReference>
<feature type="transmembrane region" description="Helical" evidence="3">
    <location>
        <begin position="211"/>
        <end position="232"/>
    </location>
</feature>
<keyword evidence="3" id="KW-0812">Transmembrane</keyword>
<dbReference type="PANTHER" id="PTHR46588:SF1">
    <property type="entry name" value="SERINE_THREONINE_TYROSINE-INTERACTING PROTEIN"/>
    <property type="match status" value="1"/>
</dbReference>
<evidence type="ECO:0000256" key="1">
    <source>
        <dbReference type="ARBA" id="ARBA00009649"/>
    </source>
</evidence>
<dbReference type="Pfam" id="PF00782">
    <property type="entry name" value="DSPc"/>
    <property type="match status" value="1"/>
</dbReference>
<evidence type="ECO:0000313" key="5">
    <source>
        <dbReference type="EMBL" id="KAK5060509.1"/>
    </source>
</evidence>
<gene>
    <name evidence="5" type="ORF">LTR69_005826</name>
</gene>
<dbReference type="InterPro" id="IPR029021">
    <property type="entry name" value="Prot-tyrosine_phosphatase-like"/>
</dbReference>
<dbReference type="InterPro" id="IPR000387">
    <property type="entry name" value="Tyr_Pase_dom"/>
</dbReference>
<name>A0ABR0JBP6_9EURO</name>
<dbReference type="PANTHER" id="PTHR46588">
    <property type="entry name" value="SERINE/THREONINE/TYROSINE-INTERACTING PROTEIN"/>
    <property type="match status" value="1"/>
</dbReference>
<accession>A0ABR0JBP6</accession>
<feature type="region of interest" description="Disordered" evidence="2">
    <location>
        <begin position="263"/>
        <end position="313"/>
    </location>
</feature>
<sequence length="358" mass="39893">MAETASDHLCHQTTPYVQAIPYSDKRLFEAPRVQVPPPSLDYRNGRPSFHVPGNPYDQTSHEYGNPVFLKALNACHELAMNHMMLSWHYEMRRTAQPILPFLFLGPSNPAKDVDFIEKNGITLMVAVRSTKAVQARPTFLDPRAFPSSAGLAAMTVDFESPHDFMPKLRPTIRAINNHLEASCTRLPMQDINDIRGKVLIFCESGNDRSPVLVAAYLMCVFGVPAFSAIHIIQSQRFCITMSDEMKNMLLGLQEIIKAERQVSVSNSTSQLADEQRDKERHSTSLRRPVKRSVDDVYEGDTNSSHETLDGEDVDVRQGVAPFADGTANMGLGLARADGESTPAGKTIQIQNLSWEHQT</sequence>
<dbReference type="EMBL" id="JAVRRF010000011">
    <property type="protein sequence ID" value="KAK5060509.1"/>
    <property type="molecule type" value="Genomic_DNA"/>
</dbReference>
<keyword evidence="3" id="KW-0472">Membrane</keyword>
<dbReference type="Gene3D" id="3.90.190.10">
    <property type="entry name" value="Protein tyrosine phosphatase superfamily"/>
    <property type="match status" value="1"/>
</dbReference>
<evidence type="ECO:0000313" key="6">
    <source>
        <dbReference type="Proteomes" id="UP001345691"/>
    </source>
</evidence>
<keyword evidence="6" id="KW-1185">Reference proteome</keyword>
<evidence type="ECO:0000256" key="3">
    <source>
        <dbReference type="SAM" id="Phobius"/>
    </source>
</evidence>
<dbReference type="SMART" id="SM00195">
    <property type="entry name" value="DSPc"/>
    <property type="match status" value="1"/>
</dbReference>
<comment type="similarity">
    <text evidence="1">Belongs to the protein-tyrosine phosphatase family. Non-receptor class subfamily.</text>
</comment>
<proteinExistence type="inferred from homology"/>
<dbReference type="CDD" id="cd14498">
    <property type="entry name" value="DSP"/>
    <property type="match status" value="1"/>
</dbReference>
<evidence type="ECO:0000256" key="2">
    <source>
        <dbReference type="SAM" id="MobiDB-lite"/>
    </source>
</evidence>
<evidence type="ECO:0000259" key="4">
    <source>
        <dbReference type="PROSITE" id="PS50056"/>
    </source>
</evidence>
<feature type="compositionally biased region" description="Basic and acidic residues" evidence="2">
    <location>
        <begin position="273"/>
        <end position="282"/>
    </location>
</feature>
<keyword evidence="3" id="KW-1133">Transmembrane helix</keyword>
<dbReference type="InterPro" id="IPR052449">
    <property type="entry name" value="STYX-Interacting_Phosphatase"/>
</dbReference>
<protein>
    <recommendedName>
        <fullName evidence="4">Tyrosine specific protein phosphatases domain-containing protein</fullName>
    </recommendedName>
</protein>
<organism evidence="5 6">
    <name type="scientific">Exophiala sideris</name>
    <dbReference type="NCBI Taxonomy" id="1016849"/>
    <lineage>
        <taxon>Eukaryota</taxon>
        <taxon>Fungi</taxon>
        <taxon>Dikarya</taxon>
        <taxon>Ascomycota</taxon>
        <taxon>Pezizomycotina</taxon>
        <taxon>Eurotiomycetes</taxon>
        <taxon>Chaetothyriomycetidae</taxon>
        <taxon>Chaetothyriales</taxon>
        <taxon>Herpotrichiellaceae</taxon>
        <taxon>Exophiala</taxon>
    </lineage>
</organism>
<dbReference type="PROSITE" id="PS50056">
    <property type="entry name" value="TYR_PHOSPHATASE_2"/>
    <property type="match status" value="1"/>
</dbReference>
<comment type="caution">
    <text evidence="5">The sequence shown here is derived from an EMBL/GenBank/DDBJ whole genome shotgun (WGS) entry which is preliminary data.</text>
</comment>
<dbReference type="InterPro" id="IPR020422">
    <property type="entry name" value="TYR_PHOSPHATASE_DUAL_dom"/>
</dbReference>
<feature type="compositionally biased region" description="Polar residues" evidence="2">
    <location>
        <begin position="263"/>
        <end position="272"/>
    </location>
</feature>
<dbReference type="Proteomes" id="UP001345691">
    <property type="component" value="Unassembled WGS sequence"/>
</dbReference>
<reference evidence="5 6" key="1">
    <citation type="submission" date="2023-08" db="EMBL/GenBank/DDBJ databases">
        <title>Black Yeasts Isolated from many extreme environments.</title>
        <authorList>
            <person name="Coleine C."/>
            <person name="Stajich J.E."/>
            <person name="Selbmann L."/>
        </authorList>
    </citation>
    <scope>NUCLEOTIDE SEQUENCE [LARGE SCALE GENOMIC DNA]</scope>
    <source>
        <strain evidence="5 6">CCFEE 6328</strain>
    </source>
</reference>
<feature type="domain" description="Tyrosine specific protein phosphatases" evidence="4">
    <location>
        <begin position="162"/>
        <end position="247"/>
    </location>
</feature>